<reference evidence="1 2" key="1">
    <citation type="journal article" date="2021" name="Commun. Biol.">
        <title>The genome of Shorea leprosula (Dipterocarpaceae) highlights the ecological relevance of drought in aseasonal tropical rainforests.</title>
        <authorList>
            <person name="Ng K.K.S."/>
            <person name="Kobayashi M.J."/>
            <person name="Fawcett J.A."/>
            <person name="Hatakeyama M."/>
            <person name="Paape T."/>
            <person name="Ng C.H."/>
            <person name="Ang C.C."/>
            <person name="Tnah L.H."/>
            <person name="Lee C.T."/>
            <person name="Nishiyama T."/>
            <person name="Sese J."/>
            <person name="O'Brien M.J."/>
            <person name="Copetti D."/>
            <person name="Mohd Noor M.I."/>
            <person name="Ong R.C."/>
            <person name="Putra M."/>
            <person name="Sireger I.Z."/>
            <person name="Indrioko S."/>
            <person name="Kosugi Y."/>
            <person name="Izuno A."/>
            <person name="Isagi Y."/>
            <person name="Lee S.L."/>
            <person name="Shimizu K.K."/>
        </authorList>
    </citation>
    <scope>NUCLEOTIDE SEQUENCE [LARGE SCALE GENOMIC DNA]</scope>
    <source>
        <strain evidence="1">214</strain>
    </source>
</reference>
<sequence>MVDETRILYPRHHFACLRSSNHIACQFSPRQYGFLVYFE</sequence>
<gene>
    <name evidence="1" type="ORF">SLEP1_g58221</name>
</gene>
<evidence type="ECO:0000313" key="1">
    <source>
        <dbReference type="EMBL" id="GKV51582.1"/>
    </source>
</evidence>
<comment type="caution">
    <text evidence="1">The sequence shown here is derived from an EMBL/GenBank/DDBJ whole genome shotgun (WGS) entry which is preliminary data.</text>
</comment>
<name>A0AAV5MT66_9ROSI</name>
<accession>A0AAV5MT66</accession>
<dbReference type="AlphaFoldDB" id="A0AAV5MT66"/>
<keyword evidence="2" id="KW-1185">Reference proteome</keyword>
<organism evidence="1 2">
    <name type="scientific">Rubroshorea leprosula</name>
    <dbReference type="NCBI Taxonomy" id="152421"/>
    <lineage>
        <taxon>Eukaryota</taxon>
        <taxon>Viridiplantae</taxon>
        <taxon>Streptophyta</taxon>
        <taxon>Embryophyta</taxon>
        <taxon>Tracheophyta</taxon>
        <taxon>Spermatophyta</taxon>
        <taxon>Magnoliopsida</taxon>
        <taxon>eudicotyledons</taxon>
        <taxon>Gunneridae</taxon>
        <taxon>Pentapetalae</taxon>
        <taxon>rosids</taxon>
        <taxon>malvids</taxon>
        <taxon>Malvales</taxon>
        <taxon>Dipterocarpaceae</taxon>
        <taxon>Rubroshorea</taxon>
    </lineage>
</organism>
<dbReference type="EMBL" id="BPVZ01000514">
    <property type="protein sequence ID" value="GKV51582.1"/>
    <property type="molecule type" value="Genomic_DNA"/>
</dbReference>
<proteinExistence type="predicted"/>
<dbReference type="Proteomes" id="UP001054252">
    <property type="component" value="Unassembled WGS sequence"/>
</dbReference>
<protein>
    <submittedName>
        <fullName evidence="1">Uncharacterized protein</fullName>
    </submittedName>
</protein>
<evidence type="ECO:0000313" key="2">
    <source>
        <dbReference type="Proteomes" id="UP001054252"/>
    </source>
</evidence>